<dbReference type="GO" id="GO:0000976">
    <property type="term" value="F:transcription cis-regulatory region binding"/>
    <property type="evidence" value="ECO:0007669"/>
    <property type="project" value="TreeGrafter"/>
</dbReference>
<dbReference type="GO" id="GO:0003682">
    <property type="term" value="F:chromatin binding"/>
    <property type="evidence" value="ECO:0007669"/>
    <property type="project" value="InterPro"/>
</dbReference>
<feature type="compositionally biased region" description="Basic and acidic residues" evidence="1">
    <location>
        <begin position="1635"/>
        <end position="1655"/>
    </location>
</feature>
<dbReference type="PANTHER" id="PTHR46576:SF1">
    <property type="entry name" value="BROMO ADJACENT HOMOLOGY DOMAIN-CONTAINING 1 PROTEIN"/>
    <property type="match status" value="1"/>
</dbReference>
<feature type="compositionally biased region" description="Basic and acidic residues" evidence="1">
    <location>
        <begin position="132"/>
        <end position="164"/>
    </location>
</feature>
<feature type="compositionally biased region" description="Polar residues" evidence="1">
    <location>
        <begin position="1082"/>
        <end position="1094"/>
    </location>
</feature>
<organism evidence="2 3">
    <name type="scientific">Owenia fusiformis</name>
    <name type="common">Polychaete worm</name>
    <dbReference type="NCBI Taxonomy" id="6347"/>
    <lineage>
        <taxon>Eukaryota</taxon>
        <taxon>Metazoa</taxon>
        <taxon>Spiralia</taxon>
        <taxon>Lophotrochozoa</taxon>
        <taxon>Annelida</taxon>
        <taxon>Polychaeta</taxon>
        <taxon>Sedentaria</taxon>
        <taxon>Canalipalpata</taxon>
        <taxon>Sabellida</taxon>
        <taxon>Oweniida</taxon>
        <taxon>Oweniidae</taxon>
        <taxon>Owenia</taxon>
    </lineage>
</organism>
<feature type="compositionally biased region" description="Basic and acidic residues" evidence="1">
    <location>
        <begin position="1434"/>
        <end position="1448"/>
    </location>
</feature>
<feature type="compositionally biased region" description="Polar residues" evidence="1">
    <location>
        <begin position="1526"/>
        <end position="1536"/>
    </location>
</feature>
<dbReference type="EMBL" id="CAIIXF020000008">
    <property type="protein sequence ID" value="CAH1791380.1"/>
    <property type="molecule type" value="Genomic_DNA"/>
</dbReference>
<feature type="region of interest" description="Disordered" evidence="1">
    <location>
        <begin position="81"/>
        <end position="275"/>
    </location>
</feature>
<keyword evidence="3" id="KW-1185">Reference proteome</keyword>
<feature type="compositionally biased region" description="Polar residues" evidence="1">
    <location>
        <begin position="914"/>
        <end position="955"/>
    </location>
</feature>
<evidence type="ECO:0000313" key="2">
    <source>
        <dbReference type="EMBL" id="CAH1791380.1"/>
    </source>
</evidence>
<feature type="region of interest" description="Disordered" evidence="1">
    <location>
        <begin position="1320"/>
        <end position="1339"/>
    </location>
</feature>
<dbReference type="PANTHER" id="PTHR46576">
    <property type="entry name" value="BROMO ADJACENT HOMOLOGY DOMAIN-CONTAINING 1 PROTEIN"/>
    <property type="match status" value="1"/>
</dbReference>
<feature type="compositionally biased region" description="Basic and acidic residues" evidence="1">
    <location>
        <begin position="1604"/>
        <end position="1623"/>
    </location>
</feature>
<dbReference type="Gene3D" id="2.30.30.490">
    <property type="match status" value="1"/>
</dbReference>
<feature type="compositionally biased region" description="Basic and acidic residues" evidence="1">
    <location>
        <begin position="758"/>
        <end position="796"/>
    </location>
</feature>
<feature type="compositionally biased region" description="Basic and acidic residues" evidence="1">
    <location>
        <begin position="1357"/>
        <end position="1368"/>
    </location>
</feature>
<sequence length="1936" mass="214216">MASKNSGKSENEISEADNEVEPASKEKRSIPEAAMFPPDFYKSRHNIGSRVVTEKIITYNESVRASQFYPSYSPLKQLSDFVSSSSKAAPPTKEVQTALKNAKSGEKETPGTNKATKNPSKDQTKGTKRKNSQVDDSTKPKKVKPNDKAINDKLKSDKKADKGTKSLKVKVVNCKKEKLQKERSMSPKKDKAKKECSLSPKKDKAQKDGSLSPKKDKAQKDGSLSPKKDKAQKEHPKPPKKGKVQKGERSTVSLKKEKSPVKTFTKLKQKSVAGTSPCKVKVPKMDLSKLGAAGTLKLKAVKVPGKKVKKIGKDVKIKVAKNMTKGRSETDLKKTSAKNKVVIPEKKNEKNIKSNEPKSKTKIAKKTPDKTTKDVTKKVKGAPKDQKMQVKESNKKSPVKNKTAKIPVTKVNKGAITKAKKIIKNVKKKKATTEAMAAMTFPRKRREASLNAAAKVNLLLDYSSPDKLSPQASQPQPSNKKQDSPKQKVKKEPVEKDKKPAVKQEVKEARLVAKVKKEINDKPKKAEKVVKTEKQKSLESNKKRAIKGKGNGSKEGTAVTRPIKMKGRKGRRGGIDLVSSPILASKSRRMASLNASVFMEMTQTSSSELSSSEYSWSSCMATEDEFDMDLKKAMEASLKAHIESKDPIKLKEKSTSKAQKDKSNEIQKSLQREKSKTKSLKDKPIESDQVQSAQKEKLKSSNKVKLSLPPKKRPENSNSPQFAPIRRMASLNAQACIAATNKSWTKGQDCEEEASDTETEKSIAVEVKPEEKTPEKEKSEEPIKSDDATKKSESKADLPVSQDETAPSYRIIERGPSVYDFENARAPEGGATFDEVKPDVIEIQPSTNSTRVALGMPPRPLSAKERAIEKAQLAEQTKQSVSCWVSGLNEPPPAGLVSWNNTGVYGENRYNVPVNRQHQGPDTKPPQNSSTSGMQSPSGQPHVYPNQQYQSNMSGDTPRHVLMNTPALAPQAFQAQPRGMPPAQRLPPSRQPQQQISTHQAQPQIRSPGPPPVQRRLSSPLANPVIPQDNTSMPPPTMMSPLPSQGSQIGQPQGSQPTQPPVPQPQQNQQGPPQVMGNNPPTQMMTNNLQGQAPNPQIVHMVNNARVPSPLPQVHTYPYSNTSMPSSQCQTYMLSNMGNSFSLMYQRPPYPNMNSAFTVPYGAQPMYQQVQQGFYQAAGPLIQTLGPEQCDPCMTPFPVPMQIAQPQVKVLVHNIHPPPSQPGAQIDMKPFNKLDQPLPMRPIKAEKHKLGHGDVKPFKRRALDVKGVPKIAKNVERFEQIHGSIRQYEDTLSNSSSIIEIKKEEKIEAVLDVEKTDNTNLERGIDSSDSPKSWPNDEDTKVIMDLSSDIKVIHTFSRAEDKRHKESGGRSSKSPARCSPCVAEKPKCTTPVVQKERPKSATQKNSPKPDHKSGTLNIQSDGDIKCKSGSSETPEVKSKTQNDGKMIDTIDNAPIVGDISETEVQPNEQIKPHESKGGDSHTVGDEPESIPKEQSLTIDCIVPHIPESSKPSVPPTTLDLTAINAPKSNPCSPENPHSQKKSDPKSNKVVPSGIIPGNKSPNTRKCKTQDKSNTVCSDSEVKSLTKHEPKSPEKSKSPNIKSFPKSEKSKPSENKPVTPEKNKSPPMKPKTRSPVRSEPKTPDSKKSIETPEKSRSPQTRSGAKTPEKSRTPDAKEKKSEKIEGKKSGSDKKRKDSTNKEKNELKVVDDKGKKKRKSPSQSIWRWEGEPFYKKVYTTNDYPPLERKCYPSIRHIDGDIIRVRDCVLIKSGPLKTDVPFVAKISALFENPDDGEMMMGTMWYYRPEQTEIGRRPYHIDQEIFASKHRDTNSVACIEDKCYVLTLGEFCRYKAKIKMKSEGFPSQLDKKCIVPSQSGLTETPIGLNRMPSETTDQEIVFMCRQVYDFRLNRVLKNPVVRSLSFQAIHSQATGGANTML</sequence>
<feature type="region of interest" description="Disordered" evidence="1">
    <location>
        <begin position="1357"/>
        <end position="1721"/>
    </location>
</feature>
<feature type="compositionally biased region" description="Basic and acidic residues" evidence="1">
    <location>
        <begin position="174"/>
        <end position="237"/>
    </location>
</feature>
<feature type="compositionally biased region" description="Low complexity" evidence="1">
    <location>
        <begin position="975"/>
        <end position="995"/>
    </location>
</feature>
<feature type="region of interest" description="Disordered" evidence="1">
    <location>
        <begin position="975"/>
        <end position="1094"/>
    </location>
</feature>
<feature type="compositionally biased region" description="Basic and acidic residues" evidence="1">
    <location>
        <begin position="1470"/>
        <end position="1484"/>
    </location>
</feature>
<dbReference type="InterPro" id="IPR053032">
    <property type="entry name" value="BAH_domain-containing"/>
</dbReference>
<dbReference type="PROSITE" id="PS51038">
    <property type="entry name" value="BAH"/>
    <property type="match status" value="1"/>
</dbReference>
<feature type="region of interest" description="Disordered" evidence="1">
    <location>
        <begin position="912"/>
        <end position="961"/>
    </location>
</feature>
<dbReference type="InterPro" id="IPR043151">
    <property type="entry name" value="BAH_sf"/>
</dbReference>
<accession>A0A8J1U6H2</accession>
<feature type="compositionally biased region" description="Polar residues" evidence="1">
    <location>
        <begin position="996"/>
        <end position="1005"/>
    </location>
</feature>
<name>A0A8J1U6H2_OWEFU</name>
<feature type="compositionally biased region" description="Polar residues" evidence="1">
    <location>
        <begin position="470"/>
        <end position="479"/>
    </location>
</feature>
<dbReference type="GO" id="GO:0045892">
    <property type="term" value="P:negative regulation of DNA-templated transcription"/>
    <property type="evidence" value="ECO:0007669"/>
    <property type="project" value="TreeGrafter"/>
</dbReference>
<comment type="caution">
    <text evidence="2">The sequence shown here is derived from an EMBL/GenBank/DDBJ whole genome shotgun (WGS) entry which is preliminary data.</text>
</comment>
<dbReference type="SMART" id="SM00439">
    <property type="entry name" value="BAH"/>
    <property type="match status" value="1"/>
</dbReference>
<feature type="compositionally biased region" description="Basic and acidic residues" evidence="1">
    <location>
        <begin position="640"/>
        <end position="686"/>
    </location>
</feature>
<feature type="compositionally biased region" description="Basic and acidic residues" evidence="1">
    <location>
        <begin position="245"/>
        <end position="260"/>
    </location>
</feature>
<dbReference type="Proteomes" id="UP000749559">
    <property type="component" value="Unassembled WGS sequence"/>
</dbReference>
<feature type="compositionally biased region" description="Low complexity" evidence="1">
    <location>
        <begin position="1039"/>
        <end position="1057"/>
    </location>
</feature>
<dbReference type="GO" id="GO:0031507">
    <property type="term" value="P:heterochromatin formation"/>
    <property type="evidence" value="ECO:0007669"/>
    <property type="project" value="TreeGrafter"/>
</dbReference>
<feature type="region of interest" description="Disordered" evidence="1">
    <location>
        <begin position="1"/>
        <end position="43"/>
    </location>
</feature>
<dbReference type="Pfam" id="PF01426">
    <property type="entry name" value="BAH"/>
    <property type="match status" value="1"/>
</dbReference>
<protein>
    <submittedName>
        <fullName evidence="2">Uncharacterized protein</fullName>
    </submittedName>
</protein>
<evidence type="ECO:0000256" key="1">
    <source>
        <dbReference type="SAM" id="MobiDB-lite"/>
    </source>
</evidence>
<dbReference type="OrthoDB" id="1922186at2759"/>
<feature type="compositionally biased region" description="Basic and acidic residues" evidence="1">
    <location>
        <begin position="1665"/>
        <end position="1711"/>
    </location>
</feature>
<feature type="region of interest" description="Disordered" evidence="1">
    <location>
        <begin position="325"/>
        <end position="406"/>
    </location>
</feature>
<gene>
    <name evidence="2" type="ORF">OFUS_LOCUS16468</name>
</gene>
<feature type="compositionally biased region" description="Low complexity" evidence="1">
    <location>
        <begin position="1065"/>
        <end position="1081"/>
    </location>
</feature>
<proteinExistence type="predicted"/>
<evidence type="ECO:0000313" key="3">
    <source>
        <dbReference type="Proteomes" id="UP000749559"/>
    </source>
</evidence>
<feature type="region of interest" description="Disordered" evidence="1">
    <location>
        <begin position="463"/>
        <end position="576"/>
    </location>
</feature>
<feature type="compositionally biased region" description="Basic and acidic residues" evidence="1">
    <location>
        <begin position="343"/>
        <end position="359"/>
    </location>
</feature>
<feature type="compositionally biased region" description="Basic and acidic residues" evidence="1">
    <location>
        <begin position="1579"/>
        <end position="1596"/>
    </location>
</feature>
<feature type="compositionally biased region" description="Basic and acidic residues" evidence="1">
    <location>
        <begin position="366"/>
        <end position="395"/>
    </location>
</feature>
<feature type="compositionally biased region" description="Basic residues" evidence="1">
    <location>
        <begin position="563"/>
        <end position="572"/>
    </location>
</feature>
<feature type="compositionally biased region" description="Basic and acidic residues" evidence="1">
    <location>
        <begin position="480"/>
        <end position="542"/>
    </location>
</feature>
<dbReference type="GO" id="GO:0005677">
    <property type="term" value="C:chromatin silencing complex"/>
    <property type="evidence" value="ECO:0007669"/>
    <property type="project" value="TreeGrafter"/>
</dbReference>
<feature type="region of interest" description="Disordered" evidence="1">
    <location>
        <begin position="640"/>
        <end position="726"/>
    </location>
</feature>
<reference evidence="2" key="1">
    <citation type="submission" date="2022-03" db="EMBL/GenBank/DDBJ databases">
        <authorList>
            <person name="Martin C."/>
        </authorList>
    </citation>
    <scope>NUCLEOTIDE SEQUENCE</scope>
</reference>
<feature type="region of interest" description="Disordered" evidence="1">
    <location>
        <begin position="740"/>
        <end position="812"/>
    </location>
</feature>
<dbReference type="InterPro" id="IPR001025">
    <property type="entry name" value="BAH_dom"/>
</dbReference>